<dbReference type="GO" id="GO:0015074">
    <property type="term" value="P:DNA integration"/>
    <property type="evidence" value="ECO:0007669"/>
    <property type="project" value="UniProtKB-KW"/>
</dbReference>
<evidence type="ECO:0000256" key="2">
    <source>
        <dbReference type="ARBA" id="ARBA00022908"/>
    </source>
</evidence>
<keyword evidence="9" id="KW-1185">Reference proteome</keyword>
<dbReference type="GO" id="GO:0006310">
    <property type="term" value="P:DNA recombination"/>
    <property type="evidence" value="ECO:0007669"/>
    <property type="project" value="UniProtKB-KW"/>
</dbReference>
<evidence type="ECO:0000259" key="7">
    <source>
        <dbReference type="PROSITE" id="PS51900"/>
    </source>
</evidence>
<evidence type="ECO:0000256" key="5">
    <source>
        <dbReference type="PROSITE-ProRule" id="PRU01248"/>
    </source>
</evidence>
<protein>
    <recommendedName>
        <fullName evidence="10">Integrase</fullName>
    </recommendedName>
</protein>
<dbReference type="InterPro" id="IPR011010">
    <property type="entry name" value="DNA_brk_join_enz"/>
</dbReference>
<dbReference type="GO" id="GO:0003677">
    <property type="term" value="F:DNA binding"/>
    <property type="evidence" value="ECO:0007669"/>
    <property type="project" value="UniProtKB-UniRule"/>
</dbReference>
<dbReference type="CDD" id="cd00397">
    <property type="entry name" value="DNA_BRE_C"/>
    <property type="match status" value="1"/>
</dbReference>
<dbReference type="InterPro" id="IPR010998">
    <property type="entry name" value="Integrase_recombinase_N"/>
</dbReference>
<evidence type="ECO:0000259" key="6">
    <source>
        <dbReference type="PROSITE" id="PS51898"/>
    </source>
</evidence>
<keyword evidence="4" id="KW-0233">DNA recombination</keyword>
<dbReference type="InterPro" id="IPR004107">
    <property type="entry name" value="Integrase_SAM-like_N"/>
</dbReference>
<dbReference type="Gene3D" id="1.10.443.10">
    <property type="entry name" value="Intergrase catalytic core"/>
    <property type="match status" value="1"/>
</dbReference>
<evidence type="ECO:0008006" key="10">
    <source>
        <dbReference type="Google" id="ProtNLM"/>
    </source>
</evidence>
<dbReference type="Pfam" id="PF02899">
    <property type="entry name" value="Phage_int_SAM_1"/>
    <property type="match status" value="1"/>
</dbReference>
<dbReference type="GO" id="GO:0007059">
    <property type="term" value="P:chromosome segregation"/>
    <property type="evidence" value="ECO:0007669"/>
    <property type="project" value="UniProtKB-KW"/>
</dbReference>
<dbReference type="PANTHER" id="PTHR30349">
    <property type="entry name" value="PHAGE INTEGRASE-RELATED"/>
    <property type="match status" value="1"/>
</dbReference>
<dbReference type="InterPro" id="IPR044068">
    <property type="entry name" value="CB"/>
</dbReference>
<evidence type="ECO:0000256" key="4">
    <source>
        <dbReference type="ARBA" id="ARBA00023172"/>
    </source>
</evidence>
<evidence type="ECO:0000256" key="1">
    <source>
        <dbReference type="ARBA" id="ARBA00022829"/>
    </source>
</evidence>
<sequence length="422" mass="47622">MGTEEFKTLEGQGTLGLGEAAERRLRHDRRRSLRLPGPGSQVYCRILESFIGRSRRIAPEEPRQLPSNLTDAETGADLPPVLLGRATPAIERQVRSFYASVAEIFERWVTRRSSKHTQRAYRRDVMAFVECLGIRWPEESTRLFTVTVAEVQAFRDLMLADDKAPKTINRRIASLSSFYKYLQGVASEFRLPITVPNPAHAQFIPRGSSDPRDETKALSATRARQLMGLPNKDTVLDARDRAIIKTFLYSGIRIGTACRLKVADFHQDGDEATLALREKGDKHRRIGLHFAAAEAIAEYIQKADLKKGPLFRARRNSRRPELSDRPIGLVTMYTLLQGYLSRLPGSMREEDIPAEDGTVRKVKRCVYTPHSLRATTATLLLDAGVDIVKVKELLGHRHVTTTQIYDKRRRSTKEGASHDVPI</sequence>
<evidence type="ECO:0000313" key="8">
    <source>
        <dbReference type="EMBL" id="RUL84008.1"/>
    </source>
</evidence>
<evidence type="ECO:0000256" key="3">
    <source>
        <dbReference type="ARBA" id="ARBA00023125"/>
    </source>
</evidence>
<feature type="domain" description="Tyr recombinase" evidence="6">
    <location>
        <begin position="213"/>
        <end position="419"/>
    </location>
</feature>
<dbReference type="PROSITE" id="PS51900">
    <property type="entry name" value="CB"/>
    <property type="match status" value="1"/>
</dbReference>
<evidence type="ECO:0000313" key="9">
    <source>
        <dbReference type="Proteomes" id="UP000280296"/>
    </source>
</evidence>
<dbReference type="Pfam" id="PF00589">
    <property type="entry name" value="Phage_integrase"/>
    <property type="match status" value="2"/>
</dbReference>
<proteinExistence type="predicted"/>
<accession>A0A432MEP1</accession>
<dbReference type="RefSeq" id="WP_126727427.1">
    <property type="nucleotide sequence ID" value="NZ_RYZH01000053.1"/>
</dbReference>
<reference evidence="8 9" key="1">
    <citation type="submission" date="2018-12" db="EMBL/GenBank/DDBJ databases">
        <authorList>
            <person name="Toschakov S.V."/>
        </authorList>
    </citation>
    <scope>NUCLEOTIDE SEQUENCE [LARGE SCALE GENOMIC DNA]</scope>
    <source>
        <strain evidence="8 9">GM2012</strain>
    </source>
</reference>
<dbReference type="InterPro" id="IPR050090">
    <property type="entry name" value="Tyrosine_recombinase_XerCD"/>
</dbReference>
<dbReference type="Gene3D" id="1.10.150.130">
    <property type="match status" value="1"/>
</dbReference>
<dbReference type="PANTHER" id="PTHR30349:SF81">
    <property type="entry name" value="TYROSINE RECOMBINASE XERC"/>
    <property type="match status" value="1"/>
</dbReference>
<dbReference type="SUPFAM" id="SSF56349">
    <property type="entry name" value="DNA breaking-rejoining enzymes"/>
    <property type="match status" value="1"/>
</dbReference>
<dbReference type="EMBL" id="RYZH01000053">
    <property type="protein sequence ID" value="RUL84008.1"/>
    <property type="molecule type" value="Genomic_DNA"/>
</dbReference>
<gene>
    <name evidence="8" type="ORF">TsocGM_21010</name>
</gene>
<dbReference type="InterPro" id="IPR013762">
    <property type="entry name" value="Integrase-like_cat_sf"/>
</dbReference>
<keyword evidence="2" id="KW-0229">DNA integration</keyword>
<feature type="domain" description="Core-binding (CB)" evidence="7">
    <location>
        <begin position="99"/>
        <end position="183"/>
    </location>
</feature>
<reference evidence="8 9" key="2">
    <citation type="submission" date="2019-01" db="EMBL/GenBank/DDBJ databases">
        <title>Tautonia sociabilis, a novel thermotolerant planctomycete of Isosphaeraceae family, isolated from a 4000 m deep subterranean habitat.</title>
        <authorList>
            <person name="Kovaleva O.L."/>
            <person name="Elcheninov A.G."/>
            <person name="Van Heerden E."/>
            <person name="Toshchakov S.V."/>
            <person name="Novikov A."/>
            <person name="Bonch-Osmolovskaya E.A."/>
            <person name="Kublanov I.V."/>
        </authorList>
    </citation>
    <scope>NUCLEOTIDE SEQUENCE [LARGE SCALE GENOMIC DNA]</scope>
    <source>
        <strain evidence="8 9">GM2012</strain>
    </source>
</reference>
<keyword evidence="1" id="KW-0159">Chromosome partition</keyword>
<dbReference type="Proteomes" id="UP000280296">
    <property type="component" value="Unassembled WGS sequence"/>
</dbReference>
<dbReference type="AlphaFoldDB" id="A0A432MEP1"/>
<comment type="caution">
    <text evidence="8">The sequence shown here is derived from an EMBL/GenBank/DDBJ whole genome shotgun (WGS) entry which is preliminary data.</text>
</comment>
<dbReference type="InterPro" id="IPR002104">
    <property type="entry name" value="Integrase_catalytic"/>
</dbReference>
<keyword evidence="3 5" id="KW-0238">DNA-binding</keyword>
<name>A0A432MEP1_9BACT</name>
<organism evidence="8 9">
    <name type="scientific">Tautonia sociabilis</name>
    <dbReference type="NCBI Taxonomy" id="2080755"/>
    <lineage>
        <taxon>Bacteria</taxon>
        <taxon>Pseudomonadati</taxon>
        <taxon>Planctomycetota</taxon>
        <taxon>Planctomycetia</taxon>
        <taxon>Isosphaerales</taxon>
        <taxon>Isosphaeraceae</taxon>
        <taxon>Tautonia</taxon>
    </lineage>
</organism>
<dbReference type="PROSITE" id="PS51898">
    <property type="entry name" value="TYR_RECOMBINASE"/>
    <property type="match status" value="1"/>
</dbReference>